<feature type="transmembrane region" description="Helical" evidence="1">
    <location>
        <begin position="82"/>
        <end position="102"/>
    </location>
</feature>
<protein>
    <recommendedName>
        <fullName evidence="2">Histidine kinase N-terminal 7TM region domain-containing protein</fullName>
    </recommendedName>
</protein>
<dbReference type="AlphaFoldDB" id="A0A0G0LUP0"/>
<name>A0A0G0LUP0_UNCC2</name>
<dbReference type="Pfam" id="PF16927">
    <property type="entry name" value="HisKA_7TM"/>
    <property type="match status" value="1"/>
</dbReference>
<keyword evidence="1" id="KW-0812">Transmembrane</keyword>
<reference evidence="3 4" key="1">
    <citation type="journal article" date="2015" name="Nature">
        <title>rRNA introns, odd ribosomes, and small enigmatic genomes across a large radiation of phyla.</title>
        <authorList>
            <person name="Brown C.T."/>
            <person name="Hug L.A."/>
            <person name="Thomas B.C."/>
            <person name="Sharon I."/>
            <person name="Castelle C.J."/>
            <person name="Singh A."/>
            <person name="Wilkins M.J."/>
            <person name="Williams K.H."/>
            <person name="Banfield J.F."/>
        </authorList>
    </citation>
    <scope>NUCLEOTIDE SEQUENCE [LARGE SCALE GENOMIC DNA]</scope>
</reference>
<evidence type="ECO:0000313" key="3">
    <source>
        <dbReference type="EMBL" id="KKQ94747.1"/>
    </source>
</evidence>
<evidence type="ECO:0000256" key="1">
    <source>
        <dbReference type="SAM" id="Phobius"/>
    </source>
</evidence>
<feature type="domain" description="Histidine kinase N-terminal 7TM region" evidence="2">
    <location>
        <begin position="10"/>
        <end position="113"/>
    </location>
</feature>
<dbReference type="Proteomes" id="UP000034207">
    <property type="component" value="Unassembled WGS sequence"/>
</dbReference>
<keyword evidence="1" id="KW-1133">Transmembrane helix</keyword>
<sequence>MCKGYKRNIAIIISAITMILLVGFGIDDFYVKDIVINNNSFTYELGAGYVVVLFSTAAIILYGTTLLIRSIITQTGLVRKKLLIITAGIVSYVLAALLTVVLLPALNIIPYSLLDIPETLLFIVPAAFAMIKYKA</sequence>
<evidence type="ECO:0000313" key="4">
    <source>
        <dbReference type="Proteomes" id="UP000034207"/>
    </source>
</evidence>
<comment type="caution">
    <text evidence="3">The sequence shown here is derived from an EMBL/GenBank/DDBJ whole genome shotgun (WGS) entry which is preliminary data.</text>
</comment>
<dbReference type="EMBL" id="LBVV01000007">
    <property type="protein sequence ID" value="KKQ94747.1"/>
    <property type="molecule type" value="Genomic_DNA"/>
</dbReference>
<proteinExistence type="predicted"/>
<dbReference type="InterPro" id="IPR031621">
    <property type="entry name" value="HisKA_7TM"/>
</dbReference>
<organism evidence="3 4">
    <name type="scientific">candidate division CPR2 bacterium GW2011_GWC2_39_10</name>
    <dbReference type="NCBI Taxonomy" id="1618345"/>
    <lineage>
        <taxon>Bacteria</taxon>
        <taxon>Bacteria division CPR2</taxon>
    </lineage>
</organism>
<feature type="transmembrane region" description="Helical" evidence="1">
    <location>
        <begin position="9"/>
        <end position="26"/>
    </location>
</feature>
<feature type="transmembrane region" description="Helical" evidence="1">
    <location>
        <begin position="46"/>
        <end position="70"/>
    </location>
</feature>
<evidence type="ECO:0000259" key="2">
    <source>
        <dbReference type="Pfam" id="PF16927"/>
    </source>
</evidence>
<feature type="transmembrane region" description="Helical" evidence="1">
    <location>
        <begin position="108"/>
        <end position="131"/>
    </location>
</feature>
<gene>
    <name evidence="3" type="ORF">UT18_C0007G0003</name>
</gene>
<keyword evidence="1" id="KW-0472">Membrane</keyword>
<accession>A0A0G0LUP0</accession>